<dbReference type="SUPFAM" id="SSF52058">
    <property type="entry name" value="L domain-like"/>
    <property type="match status" value="1"/>
</dbReference>
<keyword evidence="9" id="KW-0325">Glycoprotein</keyword>
<evidence type="ECO:0000256" key="3">
    <source>
        <dbReference type="ARBA" id="ARBA00022475"/>
    </source>
</evidence>
<evidence type="ECO:0000256" key="4">
    <source>
        <dbReference type="ARBA" id="ARBA00022692"/>
    </source>
</evidence>
<protein>
    <recommendedName>
        <fullName evidence="13">Leucine-rich repeat-containing N-terminal plant-type domain-containing protein</fullName>
    </recommendedName>
</protein>
<keyword evidence="8" id="KW-0675">Receptor</keyword>
<dbReference type="PANTHER" id="PTHR48052">
    <property type="entry name" value="UNNAMED PRODUCT"/>
    <property type="match status" value="1"/>
</dbReference>
<dbReference type="Pfam" id="PF00560">
    <property type="entry name" value="LRR_1"/>
    <property type="match status" value="1"/>
</dbReference>
<dbReference type="STRING" id="3469.A0A4Y7L343"/>
<sequence>MALRYCFLLILSIIFINFSSFSVSDQPSYIQEVAVLQDAWTGISCSGSSITAINLNGLQLSGSLGGNLFNLFNLKQLDVSNNQIAGEVPALLPPNATHIDLSVNNFTPNIWFLATPMPYLEYLNLSHSSISGPLDNVFSGFPNLKQMDLSYNQFSGDLPSSFGDLKNLNGL</sequence>
<dbReference type="PANTHER" id="PTHR48052:SF24">
    <property type="entry name" value="LEUCINE-RICH REPEAT RECEPTOR-LIKE PROTEIN KINASE TDR"/>
    <property type="match status" value="1"/>
</dbReference>
<evidence type="ECO:0000256" key="8">
    <source>
        <dbReference type="ARBA" id="ARBA00023170"/>
    </source>
</evidence>
<keyword evidence="3" id="KW-1003">Cell membrane</keyword>
<accession>A0A4Y7L343</accession>
<dbReference type="EMBL" id="CM010723">
    <property type="protein sequence ID" value="RZC79377.1"/>
    <property type="molecule type" value="Genomic_DNA"/>
</dbReference>
<evidence type="ECO:0000256" key="1">
    <source>
        <dbReference type="ARBA" id="ARBA00004251"/>
    </source>
</evidence>
<dbReference type="Gramene" id="RZC79377">
    <property type="protein sequence ID" value="RZC79377"/>
    <property type="gene ID" value="C5167_003573"/>
</dbReference>
<keyword evidence="5 10" id="KW-0732">Signal</keyword>
<dbReference type="Proteomes" id="UP000316621">
    <property type="component" value="Chromosome 9"/>
</dbReference>
<evidence type="ECO:0000256" key="6">
    <source>
        <dbReference type="ARBA" id="ARBA00022989"/>
    </source>
</evidence>
<comment type="subcellular location">
    <subcellularLocation>
        <location evidence="1">Cell membrane</location>
        <topology evidence="1">Single-pass type I membrane protein</topology>
    </subcellularLocation>
</comment>
<comment type="similarity">
    <text evidence="2">Belongs to the RLP family.</text>
</comment>
<evidence type="ECO:0000313" key="12">
    <source>
        <dbReference type="Proteomes" id="UP000316621"/>
    </source>
</evidence>
<evidence type="ECO:0000256" key="10">
    <source>
        <dbReference type="SAM" id="SignalP"/>
    </source>
</evidence>
<reference evidence="11 12" key="1">
    <citation type="journal article" date="2018" name="Science">
        <title>The opium poppy genome and morphinan production.</title>
        <authorList>
            <person name="Guo L."/>
            <person name="Winzer T."/>
            <person name="Yang X."/>
            <person name="Li Y."/>
            <person name="Ning Z."/>
            <person name="He Z."/>
            <person name="Teodor R."/>
            <person name="Lu Y."/>
            <person name="Bowser T.A."/>
            <person name="Graham I.A."/>
            <person name="Ye K."/>
        </authorList>
    </citation>
    <scope>NUCLEOTIDE SEQUENCE [LARGE SCALE GENOMIC DNA]</scope>
    <source>
        <strain evidence="12">cv. HN1</strain>
        <tissue evidence="11">Leaves</tissue>
    </source>
</reference>
<dbReference type="InterPro" id="IPR032675">
    <property type="entry name" value="LRR_dom_sf"/>
</dbReference>
<feature type="chain" id="PRO_5021277812" description="Leucine-rich repeat-containing N-terminal plant-type domain-containing protein" evidence="10">
    <location>
        <begin position="25"/>
        <end position="171"/>
    </location>
</feature>
<dbReference type="Pfam" id="PF13855">
    <property type="entry name" value="LRR_8"/>
    <property type="match status" value="1"/>
</dbReference>
<evidence type="ECO:0000256" key="5">
    <source>
        <dbReference type="ARBA" id="ARBA00022729"/>
    </source>
</evidence>
<dbReference type="AlphaFoldDB" id="A0A4Y7L343"/>
<dbReference type="Gene3D" id="3.80.10.10">
    <property type="entry name" value="Ribonuclease Inhibitor"/>
    <property type="match status" value="2"/>
</dbReference>
<evidence type="ECO:0000256" key="9">
    <source>
        <dbReference type="ARBA" id="ARBA00023180"/>
    </source>
</evidence>
<dbReference type="InterPro" id="IPR001611">
    <property type="entry name" value="Leu-rich_rpt"/>
</dbReference>
<evidence type="ECO:0000256" key="2">
    <source>
        <dbReference type="ARBA" id="ARBA00009592"/>
    </source>
</evidence>
<evidence type="ECO:0008006" key="13">
    <source>
        <dbReference type="Google" id="ProtNLM"/>
    </source>
</evidence>
<feature type="signal peptide" evidence="10">
    <location>
        <begin position="1"/>
        <end position="24"/>
    </location>
</feature>
<organism evidence="11 12">
    <name type="scientific">Papaver somniferum</name>
    <name type="common">Opium poppy</name>
    <dbReference type="NCBI Taxonomy" id="3469"/>
    <lineage>
        <taxon>Eukaryota</taxon>
        <taxon>Viridiplantae</taxon>
        <taxon>Streptophyta</taxon>
        <taxon>Embryophyta</taxon>
        <taxon>Tracheophyta</taxon>
        <taxon>Spermatophyta</taxon>
        <taxon>Magnoliopsida</taxon>
        <taxon>Ranunculales</taxon>
        <taxon>Papaveraceae</taxon>
        <taxon>Papaveroideae</taxon>
        <taxon>Papaver</taxon>
    </lineage>
</organism>
<keyword evidence="4" id="KW-0812">Transmembrane</keyword>
<evidence type="ECO:0000313" key="11">
    <source>
        <dbReference type="EMBL" id="RZC79377.1"/>
    </source>
</evidence>
<keyword evidence="7" id="KW-0472">Membrane</keyword>
<evidence type="ECO:0000256" key="7">
    <source>
        <dbReference type="ARBA" id="ARBA00023136"/>
    </source>
</evidence>
<dbReference type="GO" id="GO:0005886">
    <property type="term" value="C:plasma membrane"/>
    <property type="evidence" value="ECO:0007669"/>
    <property type="project" value="UniProtKB-SubCell"/>
</dbReference>
<keyword evidence="12" id="KW-1185">Reference proteome</keyword>
<name>A0A4Y7L343_PAPSO</name>
<proteinExistence type="inferred from homology"/>
<keyword evidence="6" id="KW-1133">Transmembrane helix</keyword>
<gene>
    <name evidence="11" type="ORF">C5167_003573</name>
</gene>